<dbReference type="Proteomes" id="UP000263098">
    <property type="component" value="Unassembled WGS sequence"/>
</dbReference>
<evidence type="ECO:0000256" key="2">
    <source>
        <dbReference type="ARBA" id="ARBA00022670"/>
    </source>
</evidence>
<keyword evidence="4" id="KW-0862">Zinc</keyword>
<keyword evidence="3" id="KW-0378">Hydrolase</keyword>
<dbReference type="InterPro" id="IPR011765">
    <property type="entry name" value="Pept_M16_N"/>
</dbReference>
<feature type="domain" description="Peptidase M16 N-terminal" evidence="6">
    <location>
        <begin position="17"/>
        <end position="128"/>
    </location>
</feature>
<keyword evidence="5" id="KW-0482">Metalloprotease</keyword>
<reference evidence="8 9" key="1">
    <citation type="journal article" date="2018" name="Nat. Biotechnol.">
        <title>A standardized bacterial taxonomy based on genome phylogeny substantially revises the tree of life.</title>
        <authorList>
            <person name="Parks D.H."/>
            <person name="Chuvochina M."/>
            <person name="Waite D.W."/>
            <person name="Rinke C."/>
            <person name="Skarshewski A."/>
            <person name="Chaumeil P.A."/>
            <person name="Hugenholtz P."/>
        </authorList>
    </citation>
    <scope>NUCLEOTIDE SEQUENCE [LARGE SCALE GENOMIC DNA]</scope>
    <source>
        <strain evidence="8">UBA9667</strain>
    </source>
</reference>
<evidence type="ECO:0000259" key="6">
    <source>
        <dbReference type="Pfam" id="PF00675"/>
    </source>
</evidence>
<dbReference type="InterPro" id="IPR007863">
    <property type="entry name" value="Peptidase_M16_C"/>
</dbReference>
<dbReference type="Pfam" id="PF00675">
    <property type="entry name" value="Peptidase_M16"/>
    <property type="match status" value="1"/>
</dbReference>
<evidence type="ECO:0000313" key="8">
    <source>
        <dbReference type="EMBL" id="HCK23450.1"/>
    </source>
</evidence>
<dbReference type="PANTHER" id="PTHR43690">
    <property type="entry name" value="NARDILYSIN"/>
    <property type="match status" value="1"/>
</dbReference>
<evidence type="ECO:0000256" key="3">
    <source>
        <dbReference type="ARBA" id="ARBA00022801"/>
    </source>
</evidence>
<sequence>MLQINKHTLANGLKLVHNRDASTQMVALNVLYQVGARDEHPDHTGFAHLFEHLMFGGSQNIPDYDTPLQLAGGENNAWTNNDITNYYLTVPKQNVEIGFWLESDRMLCLDFSSKSLEVQRGVVMEEFKQRCLNRPYGDTGHLLRPLVYKEHPYQWPTIGKELNHIAQATLQEVEDFFFSFYAPNNAILAVTGNITFEEAVRLAEKWFGPIPRRELKKRNLPAEPQQTEERRLTVERNVPIESLYMAFRMCDRMHPDYYAYDILSDILSNGRSSRLIQHLVHDRQIFSSIDAHISGSIDAGLFHITGKPANGVSLEDAEKAVWEELQIISNELIDEEELEKVKNKFESTQIFGNLNYLNVATNLAWFEMLSRAEDMDKEVENYRAVTSQQLMDVARKAFTRTNYSVLIYKKIES</sequence>
<protein>
    <submittedName>
        <fullName evidence="8">Insulinase family protein</fullName>
    </submittedName>
</protein>
<feature type="domain" description="Peptidase M16 C-terminal" evidence="7">
    <location>
        <begin position="168"/>
        <end position="344"/>
    </location>
</feature>
<dbReference type="GO" id="GO:0008237">
    <property type="term" value="F:metallopeptidase activity"/>
    <property type="evidence" value="ECO:0007669"/>
    <property type="project" value="UniProtKB-KW"/>
</dbReference>
<dbReference type="InterPro" id="IPR011249">
    <property type="entry name" value="Metalloenz_LuxS/M16"/>
</dbReference>
<name>A0A3D2SD41_9BACE</name>
<dbReference type="SUPFAM" id="SSF63411">
    <property type="entry name" value="LuxS/MPP-like metallohydrolase"/>
    <property type="match status" value="2"/>
</dbReference>
<dbReference type="Pfam" id="PF05193">
    <property type="entry name" value="Peptidase_M16_C"/>
    <property type="match status" value="1"/>
</dbReference>
<proteinExistence type="inferred from homology"/>
<comment type="caution">
    <text evidence="8">The sequence shown here is derived from an EMBL/GenBank/DDBJ whole genome shotgun (WGS) entry which is preliminary data.</text>
</comment>
<dbReference type="AlphaFoldDB" id="A0A3D2SD41"/>
<evidence type="ECO:0000256" key="4">
    <source>
        <dbReference type="ARBA" id="ARBA00022833"/>
    </source>
</evidence>
<gene>
    <name evidence="8" type="ORF">DHW31_01475</name>
</gene>
<evidence type="ECO:0000256" key="5">
    <source>
        <dbReference type="ARBA" id="ARBA00023049"/>
    </source>
</evidence>
<evidence type="ECO:0000313" key="9">
    <source>
        <dbReference type="Proteomes" id="UP000263098"/>
    </source>
</evidence>
<organism evidence="8 9">
    <name type="scientific">Bacteroides graminisolvens</name>
    <dbReference type="NCBI Taxonomy" id="477666"/>
    <lineage>
        <taxon>Bacteria</taxon>
        <taxon>Pseudomonadati</taxon>
        <taxon>Bacteroidota</taxon>
        <taxon>Bacteroidia</taxon>
        <taxon>Bacteroidales</taxon>
        <taxon>Bacteroidaceae</taxon>
        <taxon>Bacteroides</taxon>
    </lineage>
</organism>
<dbReference type="InterPro" id="IPR050626">
    <property type="entry name" value="Peptidase_M16"/>
</dbReference>
<dbReference type="Gene3D" id="3.30.830.10">
    <property type="entry name" value="Metalloenzyme, LuxS/M16 peptidase-like"/>
    <property type="match status" value="2"/>
</dbReference>
<dbReference type="EMBL" id="DPVG01000053">
    <property type="protein sequence ID" value="HCK23450.1"/>
    <property type="molecule type" value="Genomic_DNA"/>
</dbReference>
<comment type="similarity">
    <text evidence="1">Belongs to the peptidase M16 family.</text>
</comment>
<dbReference type="GO" id="GO:0006508">
    <property type="term" value="P:proteolysis"/>
    <property type="evidence" value="ECO:0007669"/>
    <property type="project" value="UniProtKB-KW"/>
</dbReference>
<dbReference type="PANTHER" id="PTHR43690:SF17">
    <property type="entry name" value="PROTEIN YHJJ"/>
    <property type="match status" value="1"/>
</dbReference>
<dbReference type="RefSeq" id="WP_034782342.1">
    <property type="nucleotide sequence ID" value="NZ_JBKEAZ010000187.1"/>
</dbReference>
<evidence type="ECO:0000259" key="7">
    <source>
        <dbReference type="Pfam" id="PF05193"/>
    </source>
</evidence>
<accession>A0A3D2SD41</accession>
<dbReference type="GO" id="GO:0046872">
    <property type="term" value="F:metal ion binding"/>
    <property type="evidence" value="ECO:0007669"/>
    <property type="project" value="InterPro"/>
</dbReference>
<keyword evidence="2" id="KW-0645">Protease</keyword>
<evidence type="ECO:0000256" key="1">
    <source>
        <dbReference type="ARBA" id="ARBA00007261"/>
    </source>
</evidence>